<dbReference type="PANTHER" id="PTHR31339">
    <property type="entry name" value="PECTIN LYASE-RELATED"/>
    <property type="match status" value="1"/>
</dbReference>
<evidence type="ECO:0000313" key="2">
    <source>
        <dbReference type="EMBL" id="MBE8722055.1"/>
    </source>
</evidence>
<reference evidence="2 3" key="1">
    <citation type="submission" date="2018-02" db="EMBL/GenBank/DDBJ databases">
        <title>Sphingobacterium KA21.</title>
        <authorList>
            <person name="Vasarhelyi B.M."/>
            <person name="Deshmukh S."/>
            <person name="Balint B."/>
            <person name="Kukolya J."/>
        </authorList>
    </citation>
    <scope>NUCLEOTIDE SEQUENCE [LARGE SCALE GENOMIC DNA]</scope>
    <source>
        <strain evidence="2 3">Ka21</strain>
    </source>
</reference>
<gene>
    <name evidence="2" type="ORF">C4F40_15105</name>
</gene>
<dbReference type="Pfam" id="PF12708">
    <property type="entry name" value="Pect-lyase_RHGA_epim"/>
    <property type="match status" value="1"/>
</dbReference>
<evidence type="ECO:0000313" key="3">
    <source>
        <dbReference type="Proteomes" id="UP000618319"/>
    </source>
</evidence>
<evidence type="ECO:0000259" key="1">
    <source>
        <dbReference type="Pfam" id="PF12708"/>
    </source>
</evidence>
<dbReference type="SMART" id="SM00710">
    <property type="entry name" value="PbH1"/>
    <property type="match status" value="5"/>
</dbReference>
<dbReference type="InterPro" id="IPR024535">
    <property type="entry name" value="RHGA/B-epi-like_pectate_lyase"/>
</dbReference>
<dbReference type="PANTHER" id="PTHR31339:SF9">
    <property type="entry name" value="PLASMIN AND FIBRONECTIN-BINDING PROTEIN A"/>
    <property type="match status" value="1"/>
</dbReference>
<name>A0ABR9T9N1_9SPHI</name>
<dbReference type="InterPro" id="IPR051801">
    <property type="entry name" value="GH28_Enzymes"/>
</dbReference>
<dbReference type="Proteomes" id="UP000618319">
    <property type="component" value="Unassembled WGS sequence"/>
</dbReference>
<feature type="domain" description="Rhamnogalacturonase A/B/Epimerase-like pectate lyase" evidence="1">
    <location>
        <begin position="29"/>
        <end position="235"/>
    </location>
</feature>
<dbReference type="InterPro" id="IPR012334">
    <property type="entry name" value="Pectin_lyas_fold"/>
</dbReference>
<comment type="caution">
    <text evidence="2">The sequence shown here is derived from an EMBL/GenBank/DDBJ whole genome shotgun (WGS) entry which is preliminary data.</text>
</comment>
<sequence>MIRIKLTRFCILLVCQILWFGSYARSVEINVRNQGAKGDGRTDDYAVLQKAIDQVSLAGGGRVLIPNGTYLIKDKTLLIWGSNVDVVGGTNTILLKQGAAGWWGDLMNISGKIKNHKYYGSFGKSNPSKFVTYTGKTIPSKNITIKNITFRSGKVDKSLANNLGIVNSSNVLIYNCRFENAPQTNLGVVNDSRIHKNAAIRIENCTFLNAGDHNVRVISYERGAMLGNVVTIKNSRFIDLRRSSNLKEIKGKKVHIWYRAGAAMDSKLIIDNCDFDNSGDIVSTVSARGFSIKNSRIRSKIVYEDGLSSDLDINNNTFSNQYQSSLQLRDDGKKSAINRNNKFK</sequence>
<protein>
    <recommendedName>
        <fullName evidence="1">Rhamnogalacturonase A/B/Epimerase-like pectate lyase domain-containing protein</fullName>
    </recommendedName>
</protein>
<accession>A0ABR9T9N1</accession>
<proteinExistence type="predicted"/>
<dbReference type="InterPro" id="IPR006626">
    <property type="entry name" value="PbH1"/>
</dbReference>
<dbReference type="RefSeq" id="WP_196939968.1">
    <property type="nucleotide sequence ID" value="NZ_MU158690.1"/>
</dbReference>
<keyword evidence="3" id="KW-1185">Reference proteome</keyword>
<dbReference type="Gene3D" id="2.160.20.10">
    <property type="entry name" value="Single-stranded right-handed beta-helix, Pectin lyase-like"/>
    <property type="match status" value="1"/>
</dbReference>
<dbReference type="EMBL" id="PSKQ01000022">
    <property type="protein sequence ID" value="MBE8722055.1"/>
    <property type="molecule type" value="Genomic_DNA"/>
</dbReference>
<dbReference type="InterPro" id="IPR011050">
    <property type="entry name" value="Pectin_lyase_fold/virulence"/>
</dbReference>
<organism evidence="2 3">
    <name type="scientific">Sphingobacterium pedocola</name>
    <dbReference type="NCBI Taxonomy" id="2082722"/>
    <lineage>
        <taxon>Bacteria</taxon>
        <taxon>Pseudomonadati</taxon>
        <taxon>Bacteroidota</taxon>
        <taxon>Sphingobacteriia</taxon>
        <taxon>Sphingobacteriales</taxon>
        <taxon>Sphingobacteriaceae</taxon>
        <taxon>Sphingobacterium</taxon>
    </lineage>
</organism>
<dbReference type="SUPFAM" id="SSF51126">
    <property type="entry name" value="Pectin lyase-like"/>
    <property type="match status" value="1"/>
</dbReference>